<dbReference type="InterPro" id="IPR029058">
    <property type="entry name" value="AB_hydrolase_fold"/>
</dbReference>
<accession>A0AA43Q4H0</accession>
<dbReference type="PANTHER" id="PTHR36513:SF1">
    <property type="entry name" value="TRANSMEMBRANE PROTEIN"/>
    <property type="match status" value="1"/>
</dbReference>
<dbReference type="GO" id="GO:0016787">
    <property type="term" value="F:hydrolase activity"/>
    <property type="evidence" value="ECO:0007669"/>
    <property type="project" value="UniProtKB-KW"/>
</dbReference>
<keyword evidence="1" id="KW-0378">Hydrolase</keyword>
<dbReference type="SUPFAM" id="SSF53474">
    <property type="entry name" value="alpha/beta-Hydrolases"/>
    <property type="match status" value="1"/>
</dbReference>
<comment type="caution">
    <text evidence="1">The sequence shown here is derived from an EMBL/GenBank/DDBJ whole genome shotgun (WGS) entry which is preliminary data.</text>
</comment>
<evidence type="ECO:0000313" key="1">
    <source>
        <dbReference type="EMBL" id="MDI1231455.1"/>
    </source>
</evidence>
<name>A0AA43Q4H0_9GAMM</name>
<organism evidence="1 2">
    <name type="scientific">Candidatus Methylobacter titanis</name>
    <dbReference type="NCBI Taxonomy" id="3053457"/>
    <lineage>
        <taxon>Bacteria</taxon>
        <taxon>Pseudomonadati</taxon>
        <taxon>Pseudomonadota</taxon>
        <taxon>Gammaproteobacteria</taxon>
        <taxon>Methylococcales</taxon>
        <taxon>Methylococcaceae</taxon>
        <taxon>Methylobacter</taxon>
    </lineage>
</organism>
<protein>
    <submittedName>
        <fullName evidence="1">Alpha/beta hydrolase</fullName>
    </submittedName>
</protein>
<dbReference type="Pfam" id="PF05990">
    <property type="entry name" value="DUF900"/>
    <property type="match status" value="1"/>
</dbReference>
<evidence type="ECO:0000313" key="2">
    <source>
        <dbReference type="Proteomes" id="UP001160519"/>
    </source>
</evidence>
<reference evidence="1" key="1">
    <citation type="submission" date="2023-01" db="EMBL/GenBank/DDBJ databases">
        <title>Biogeochemical cycle of methane in antarctic sediments.</title>
        <authorList>
            <person name="Roldan D.M."/>
            <person name="Menes R.J."/>
        </authorList>
    </citation>
    <scope>NUCLEOTIDE SEQUENCE [LARGE SCALE GENOMIC DNA]</scope>
    <source>
        <strain evidence="1">K-2018 MAG008</strain>
    </source>
</reference>
<dbReference type="PANTHER" id="PTHR36513">
    <property type="entry name" value="ABC TRANSMEMBRANE TYPE-1 DOMAIN-CONTAINING PROTEIN"/>
    <property type="match status" value="1"/>
</dbReference>
<dbReference type="InterPro" id="IPR010297">
    <property type="entry name" value="DUF900_hydrolase"/>
</dbReference>
<dbReference type="AlphaFoldDB" id="A0AA43Q4H0"/>
<proteinExistence type="predicted"/>
<dbReference type="EMBL" id="JAQSDF010000029">
    <property type="protein sequence ID" value="MDI1231455.1"/>
    <property type="molecule type" value="Genomic_DNA"/>
</dbReference>
<keyword evidence="2" id="KW-1185">Reference proteome</keyword>
<gene>
    <name evidence="1" type="ORF">PSU93_09925</name>
</gene>
<dbReference type="Gene3D" id="3.40.50.1820">
    <property type="entry name" value="alpha/beta hydrolase"/>
    <property type="match status" value="1"/>
</dbReference>
<dbReference type="Proteomes" id="UP001160519">
    <property type="component" value="Unassembled WGS sequence"/>
</dbReference>
<sequence length="325" mass="35683">MSTIFFATNRNPNNAEPPTDFGKGFSDTGLGDLRFGQAKVKKGVLDHKSIEVLPDNSAQGSEALFQQLRDSMKTQSLDSLLFIHGFNVSFKTAVESAAKIGERYAKLSNKAYQPNMFVFSWPSDGEVISYINDRHDAEASGYAFARGLMKLATFLKSGHPDEACQQKVNLMAHSMGNYVLRHALQQAQKIASGKSLSRIFDNIILTAADEDNDAFEFDHKLAKLPELAQRITVYFNNGDLALTVSDVTKGNPDRLGHDGPSKPHQIAAKVVIVDASDVVKGISEHSYHVENDTVGKDIVAVLQGESSDTIPSRLYVPHANKFRLL</sequence>